<dbReference type="GO" id="GO:0006508">
    <property type="term" value="P:proteolysis"/>
    <property type="evidence" value="ECO:0007669"/>
    <property type="project" value="InterPro"/>
</dbReference>
<evidence type="ECO:0000256" key="5">
    <source>
        <dbReference type="ARBA" id="ARBA00022984"/>
    </source>
</evidence>
<dbReference type="InterPro" id="IPR018044">
    <property type="entry name" value="Peptidase_S11"/>
</dbReference>
<comment type="caution">
    <text evidence="11">The sequence shown here is derived from an EMBL/GenBank/DDBJ whole genome shotgun (WGS) entry which is preliminary data.</text>
</comment>
<keyword evidence="2" id="KW-0732">Signal</keyword>
<dbReference type="PANTHER" id="PTHR21581">
    <property type="entry name" value="D-ALANYL-D-ALANINE CARBOXYPEPTIDASE"/>
    <property type="match status" value="1"/>
</dbReference>
<feature type="active site" description="Proton acceptor" evidence="7">
    <location>
        <position position="53"/>
    </location>
</feature>
<comment type="similarity">
    <text evidence="1 9">Belongs to the peptidase S11 family.</text>
</comment>
<evidence type="ECO:0000256" key="7">
    <source>
        <dbReference type="PIRSR" id="PIRSR618044-1"/>
    </source>
</evidence>
<evidence type="ECO:0000313" key="11">
    <source>
        <dbReference type="EMBL" id="MBD8064502.1"/>
    </source>
</evidence>
<keyword evidence="3" id="KW-0378">Hydrolase</keyword>
<feature type="binding site" evidence="8">
    <location>
        <position position="212"/>
    </location>
    <ligand>
        <name>substrate</name>
    </ligand>
</feature>
<dbReference type="Gene3D" id="3.40.710.10">
    <property type="entry name" value="DD-peptidase/beta-lactamase superfamily"/>
    <property type="match status" value="1"/>
</dbReference>
<dbReference type="GO" id="GO:0009002">
    <property type="term" value="F:serine-type D-Ala-D-Ala carboxypeptidase activity"/>
    <property type="evidence" value="ECO:0007669"/>
    <property type="project" value="InterPro"/>
</dbReference>
<evidence type="ECO:0000256" key="6">
    <source>
        <dbReference type="ARBA" id="ARBA00023316"/>
    </source>
</evidence>
<dbReference type="GO" id="GO:0008360">
    <property type="term" value="P:regulation of cell shape"/>
    <property type="evidence" value="ECO:0007669"/>
    <property type="project" value="UniProtKB-KW"/>
</dbReference>
<evidence type="ECO:0000313" key="12">
    <source>
        <dbReference type="Proteomes" id="UP000654108"/>
    </source>
</evidence>
<dbReference type="PRINTS" id="PR00725">
    <property type="entry name" value="DADACBPTASE1"/>
</dbReference>
<dbReference type="PANTHER" id="PTHR21581:SF6">
    <property type="entry name" value="TRAFFICKING PROTEIN PARTICLE COMPLEX SUBUNIT 12"/>
    <property type="match status" value="1"/>
</dbReference>
<feature type="active site" evidence="7">
    <location>
        <position position="110"/>
    </location>
</feature>
<accession>A0A927IS60</accession>
<evidence type="ECO:0000259" key="10">
    <source>
        <dbReference type="Pfam" id="PF00768"/>
    </source>
</evidence>
<dbReference type="Pfam" id="PF00768">
    <property type="entry name" value="Peptidase_S11"/>
    <property type="match status" value="1"/>
</dbReference>
<feature type="domain" description="Peptidase S11 D-alanyl-D-alanine carboxypeptidase A N-terminal" evidence="10">
    <location>
        <begin position="23"/>
        <end position="242"/>
    </location>
</feature>
<dbReference type="SUPFAM" id="SSF56601">
    <property type="entry name" value="beta-lactamase/transpeptidase-like"/>
    <property type="match status" value="1"/>
</dbReference>
<dbReference type="AlphaFoldDB" id="A0A927IS60"/>
<keyword evidence="11" id="KW-0121">Carboxypeptidase</keyword>
<gene>
    <name evidence="11" type="ORF">IC608_03320</name>
</gene>
<dbReference type="GO" id="GO:0071555">
    <property type="term" value="P:cell wall organization"/>
    <property type="evidence" value="ECO:0007669"/>
    <property type="project" value="UniProtKB-KW"/>
</dbReference>
<protein>
    <submittedName>
        <fullName evidence="11">D-alanyl-D-alanine carboxypeptidase</fullName>
    </submittedName>
</protein>
<evidence type="ECO:0000256" key="1">
    <source>
        <dbReference type="ARBA" id="ARBA00007164"/>
    </source>
</evidence>
<evidence type="ECO:0000256" key="2">
    <source>
        <dbReference type="ARBA" id="ARBA00022729"/>
    </source>
</evidence>
<evidence type="ECO:0000256" key="8">
    <source>
        <dbReference type="PIRSR" id="PIRSR618044-2"/>
    </source>
</evidence>
<keyword evidence="11" id="KW-0645">Protease</keyword>
<dbReference type="GO" id="GO:0009252">
    <property type="term" value="P:peptidoglycan biosynthetic process"/>
    <property type="evidence" value="ECO:0007669"/>
    <property type="project" value="UniProtKB-KW"/>
</dbReference>
<dbReference type="RefSeq" id="WP_191772594.1">
    <property type="nucleotide sequence ID" value="NZ_JACYFU010000001.1"/>
</dbReference>
<evidence type="ECO:0000256" key="3">
    <source>
        <dbReference type="ARBA" id="ARBA00022801"/>
    </source>
</evidence>
<sequence length="389" mass="41841">MTLLRSLVLTLFMLIAGIVPALANPMLVVDRDTLDVLYAQEAGQPWHPASLTKLMTAYVVFEQLAAGTVTLDTKVIISRKAANEPPSRSGLQVDSALTLKDALYVMLVKSANDVAMAIAETVGGSEEKFVAMMNDAARRMGLTATHYVDPNGLSDEGQVTTARDLAVLSLYIEQNFPQFMPIFGTRAVQLGKTRLESENKLLAHFAGTTGMKTGFICESGLNIVVTVDRNGRKLMAVVLGGQSGRDRNERAAELILKALSGSIKPTGQKVLGLSNLTDREPVNMRPSICGKEAAAYRDAQEAAFPMGLKGQPSYLTDEIEERIYTATNLGRLRDGIVLPRPRPQHVAINPVRPSVASAEVEGDLRGGIAAETAQAGDVPFPVPRPSFLN</sequence>
<dbReference type="Proteomes" id="UP000654108">
    <property type="component" value="Unassembled WGS sequence"/>
</dbReference>
<name>A0A927IS60_9HYPH</name>
<dbReference type="InterPro" id="IPR012338">
    <property type="entry name" value="Beta-lactam/transpept-like"/>
</dbReference>
<organism evidence="11 12">
    <name type="scientific">Devosia oryzisoli</name>
    <dbReference type="NCBI Taxonomy" id="2774138"/>
    <lineage>
        <taxon>Bacteria</taxon>
        <taxon>Pseudomonadati</taxon>
        <taxon>Pseudomonadota</taxon>
        <taxon>Alphaproteobacteria</taxon>
        <taxon>Hyphomicrobiales</taxon>
        <taxon>Devosiaceae</taxon>
        <taxon>Devosia</taxon>
    </lineage>
</organism>
<keyword evidence="12" id="KW-1185">Reference proteome</keyword>
<reference evidence="11" key="1">
    <citation type="submission" date="2020-09" db="EMBL/GenBank/DDBJ databases">
        <title>Genome seq and assembly of Devosia sp.</title>
        <authorList>
            <person name="Chhetri G."/>
        </authorList>
    </citation>
    <scope>NUCLEOTIDE SEQUENCE</scope>
    <source>
        <strain evidence="11">PTR5</strain>
    </source>
</reference>
<keyword evidence="6" id="KW-0961">Cell wall biogenesis/degradation</keyword>
<evidence type="ECO:0000256" key="9">
    <source>
        <dbReference type="RuleBase" id="RU004016"/>
    </source>
</evidence>
<keyword evidence="4" id="KW-0133">Cell shape</keyword>
<keyword evidence="5" id="KW-0573">Peptidoglycan synthesis</keyword>
<proteinExistence type="inferred from homology"/>
<dbReference type="EMBL" id="JACYFU010000001">
    <property type="protein sequence ID" value="MBD8064502.1"/>
    <property type="molecule type" value="Genomic_DNA"/>
</dbReference>
<feature type="active site" description="Acyl-ester intermediate" evidence="7">
    <location>
        <position position="50"/>
    </location>
</feature>
<evidence type="ECO:0000256" key="4">
    <source>
        <dbReference type="ARBA" id="ARBA00022960"/>
    </source>
</evidence>
<dbReference type="InterPro" id="IPR001967">
    <property type="entry name" value="Peptidase_S11_N"/>
</dbReference>